<comment type="caution">
    <text evidence="2">The sequence shown here is derived from an EMBL/GenBank/DDBJ whole genome shotgun (WGS) entry which is preliminary data.</text>
</comment>
<name>A0ABN1MEW7_9FLAO</name>
<dbReference type="InterPro" id="IPR026444">
    <property type="entry name" value="Secre_tail"/>
</dbReference>
<dbReference type="Proteomes" id="UP001500507">
    <property type="component" value="Unassembled WGS sequence"/>
</dbReference>
<sequence>MITSSPDLSGGNEIQCSDQVITFTAPSGYDAYQWKYKFSPSGSPNNFNGETSNTLSIVAGDLGFGYVYVTMTDNDCTADSNDILFDTWVFQFPAISHDADTDLCFNETSVISSAFAGPSNFRWLRNGSVVQEGPQSFYTVSTAGAYLLEVSYAQCPQQWISSGVEVVFTVTGEEVTIEEVNGTLETTPNGSSYSWFLDGNEIPGATASSYTPTESGNYTVTALFSGVETCSVTSDVYFFQELSVVDQTFDERVFFSNTVAKEGEFLLNNLSSEKLVYTVFDLTGRQVIKDITSDAQISIDAGTWPAGIYLCRSTIGVNSKIVRLVVP</sequence>
<protein>
    <submittedName>
        <fullName evidence="2">Uncharacterized protein</fullName>
    </submittedName>
</protein>
<reference evidence="2 3" key="1">
    <citation type="journal article" date="2019" name="Int. J. Syst. Evol. Microbiol.">
        <title>The Global Catalogue of Microorganisms (GCM) 10K type strain sequencing project: providing services to taxonomists for standard genome sequencing and annotation.</title>
        <authorList>
            <consortium name="The Broad Institute Genomics Platform"/>
            <consortium name="The Broad Institute Genome Sequencing Center for Infectious Disease"/>
            <person name="Wu L."/>
            <person name="Ma J."/>
        </authorList>
    </citation>
    <scope>NUCLEOTIDE SEQUENCE [LARGE SCALE GENOMIC DNA]</scope>
    <source>
        <strain evidence="2 3">JCM 16082</strain>
    </source>
</reference>
<organism evidence="2 3">
    <name type="scientific">Gangjinia marincola</name>
    <dbReference type="NCBI Taxonomy" id="578463"/>
    <lineage>
        <taxon>Bacteria</taxon>
        <taxon>Pseudomonadati</taxon>
        <taxon>Bacteroidota</taxon>
        <taxon>Flavobacteriia</taxon>
        <taxon>Flavobacteriales</taxon>
        <taxon>Flavobacteriaceae</taxon>
        <taxon>Gangjinia</taxon>
    </lineage>
</organism>
<accession>A0ABN1MEW7</accession>
<evidence type="ECO:0000313" key="3">
    <source>
        <dbReference type="Proteomes" id="UP001500507"/>
    </source>
</evidence>
<evidence type="ECO:0000256" key="1">
    <source>
        <dbReference type="ARBA" id="ARBA00022729"/>
    </source>
</evidence>
<dbReference type="NCBIfam" id="TIGR04183">
    <property type="entry name" value="Por_Secre_tail"/>
    <property type="match status" value="1"/>
</dbReference>
<gene>
    <name evidence="2" type="ORF">GCM10009117_08320</name>
</gene>
<dbReference type="EMBL" id="BAAAFG010000005">
    <property type="protein sequence ID" value="GAA0871686.1"/>
    <property type="molecule type" value="Genomic_DNA"/>
</dbReference>
<evidence type="ECO:0000313" key="2">
    <source>
        <dbReference type="EMBL" id="GAA0871686.1"/>
    </source>
</evidence>
<keyword evidence="1" id="KW-0732">Signal</keyword>
<keyword evidence="3" id="KW-1185">Reference proteome</keyword>
<proteinExistence type="predicted"/>